<dbReference type="AlphaFoldDB" id="X7EIV5"/>
<dbReference type="GO" id="GO:0004601">
    <property type="term" value="F:peroxidase activity"/>
    <property type="evidence" value="ECO:0007669"/>
    <property type="project" value="InterPro"/>
</dbReference>
<name>X7EIV5_9RHOB</name>
<dbReference type="STRING" id="1449350.OCH239_19830"/>
<dbReference type="eggNOG" id="COG0671">
    <property type="taxonomic scope" value="Bacteria"/>
</dbReference>
<accession>X7EIV5</accession>
<evidence type="ECO:0000313" key="1">
    <source>
        <dbReference type="EMBL" id="ETX15083.1"/>
    </source>
</evidence>
<dbReference type="EMBL" id="JALZ01000007">
    <property type="protein sequence ID" value="ETX15083.1"/>
    <property type="molecule type" value="Genomic_DNA"/>
</dbReference>
<dbReference type="Gene3D" id="1.10.606.10">
    <property type="entry name" value="Vanadium-containing Chloroperoxidase, domain 2"/>
    <property type="match status" value="1"/>
</dbReference>
<reference evidence="1 2" key="1">
    <citation type="submission" date="2014-01" db="EMBL/GenBank/DDBJ databases">
        <title>Roseivivax halodurans JCM 10272 Genome Sequencing.</title>
        <authorList>
            <person name="Lai Q."/>
            <person name="Li G."/>
            <person name="Shao Z."/>
        </authorList>
    </citation>
    <scope>NUCLEOTIDE SEQUENCE [LARGE SCALE GENOMIC DNA]</scope>
    <source>
        <strain evidence="1 2">JCM 10272</strain>
    </source>
</reference>
<dbReference type="InterPro" id="IPR016119">
    <property type="entry name" value="Br/Cl_peroxidase_C"/>
</dbReference>
<dbReference type="PATRIC" id="fig|1449350.3.peg.1872"/>
<dbReference type="InterPro" id="IPR036938">
    <property type="entry name" value="PAP2/HPO_sf"/>
</dbReference>
<dbReference type="SUPFAM" id="SSF48317">
    <property type="entry name" value="Acid phosphatase/Vanadium-dependent haloperoxidase"/>
    <property type="match status" value="1"/>
</dbReference>
<dbReference type="PANTHER" id="PTHR34599">
    <property type="entry name" value="PEROXIDASE-RELATED"/>
    <property type="match status" value="1"/>
</dbReference>
<dbReference type="InterPro" id="IPR052559">
    <property type="entry name" value="V-haloperoxidase"/>
</dbReference>
<evidence type="ECO:0000313" key="2">
    <source>
        <dbReference type="Proteomes" id="UP000022447"/>
    </source>
</evidence>
<organism evidence="1 2">
    <name type="scientific">Roseivivax halodurans JCM 10272</name>
    <dbReference type="NCBI Taxonomy" id="1449350"/>
    <lineage>
        <taxon>Bacteria</taxon>
        <taxon>Pseudomonadati</taxon>
        <taxon>Pseudomonadota</taxon>
        <taxon>Alphaproteobacteria</taxon>
        <taxon>Rhodobacterales</taxon>
        <taxon>Roseobacteraceae</taxon>
        <taxon>Roseivivax</taxon>
    </lineage>
</organism>
<dbReference type="PANTHER" id="PTHR34599:SF1">
    <property type="entry name" value="PHOSPHATIDIC ACID PHOSPHATASE TYPE 2_HALOPEROXIDASE DOMAIN-CONTAINING PROTEIN"/>
    <property type="match status" value="1"/>
</dbReference>
<evidence type="ECO:0008006" key="3">
    <source>
        <dbReference type="Google" id="ProtNLM"/>
    </source>
</evidence>
<gene>
    <name evidence="1" type="ORF">OCH239_19830</name>
</gene>
<keyword evidence="2" id="KW-1185">Reference proteome</keyword>
<dbReference type="OrthoDB" id="7793240at2"/>
<sequence>MEAITRRDKARALALTVEFASPDKNGDEVSPYLFSFTKGLRHSDQGIVEDPAAFTAFAAGTEAADPTVFQQAPLNQTGWKTTPPAGLGAHYRRWESPTGGHAYTLMGPDPQAIGIPAAPAAGSAELAAEMAEIYQMALCRDWPVAAFMAQDLVDKLDDPFANQCKQAVEDAASRLSQMRWFAGQPEASDVTDSELRGRRRFNEGPTPATLFRGIGEGTADGPFLSQFMVVGSSTGEGRGSGYITYGNQAISQDVRVAHPHVDYMQNWNDWLDVQNAYNARGALYQGGGGEFTDARRPMLTLRDMATYVHDDQLYQAYFNAALILLSEGAATDKGIPYHGNATRQFGGNQVPFAVFGGPHLLTLVTEASSRALRAVRAAKFTVHRRGRPELLAARFHTVLSGYDPSGQNTPYDDANPLEMDARDILASTIAPYTHPTDQAPREPALYEILSEIRQHNAKANGPHAPSSWLLPMAFPEGSPMHPAYGAGHATVAGACTTMLKAFFDMGPKGDRTLFVDPNAANADIRQAYVPVGSDAHDSGATLKALNVHGGLSIVGELNKLAWNISNSRNIAGVHYFTDYIESVLLGEAITIGILREQMCCYDPGEQVEMTVPLFVPRTIPAVLLNGPDGTQSAIQPDEIVHEIRICSDGSLAKVH</sequence>
<protein>
    <recommendedName>
        <fullName evidence="3">Phosphoesterase</fullName>
    </recommendedName>
</protein>
<dbReference type="Proteomes" id="UP000022447">
    <property type="component" value="Unassembled WGS sequence"/>
</dbReference>
<proteinExistence type="predicted"/>
<comment type="caution">
    <text evidence="1">The sequence shown here is derived from an EMBL/GenBank/DDBJ whole genome shotgun (WGS) entry which is preliminary data.</text>
</comment>